<proteinExistence type="predicted"/>
<keyword evidence="3" id="KW-1185">Reference proteome</keyword>
<dbReference type="SUPFAM" id="SSF53474">
    <property type="entry name" value="alpha/beta-Hydrolases"/>
    <property type="match status" value="1"/>
</dbReference>
<dbReference type="PANTHER" id="PTHR43194">
    <property type="entry name" value="HYDROLASE ALPHA/BETA FOLD FAMILY"/>
    <property type="match status" value="1"/>
</dbReference>
<dbReference type="InterPro" id="IPR050228">
    <property type="entry name" value="Carboxylesterase_BioH"/>
</dbReference>
<evidence type="ECO:0000313" key="3">
    <source>
        <dbReference type="Proteomes" id="UP000807306"/>
    </source>
</evidence>
<dbReference type="OrthoDB" id="9978720at2759"/>
<accession>A0A9P6JWI7</accession>
<organism evidence="2 3">
    <name type="scientific">Crepidotus variabilis</name>
    <dbReference type="NCBI Taxonomy" id="179855"/>
    <lineage>
        <taxon>Eukaryota</taxon>
        <taxon>Fungi</taxon>
        <taxon>Dikarya</taxon>
        <taxon>Basidiomycota</taxon>
        <taxon>Agaricomycotina</taxon>
        <taxon>Agaricomycetes</taxon>
        <taxon>Agaricomycetidae</taxon>
        <taxon>Agaricales</taxon>
        <taxon>Agaricineae</taxon>
        <taxon>Crepidotaceae</taxon>
        <taxon>Crepidotus</taxon>
    </lineage>
</organism>
<dbReference type="Proteomes" id="UP000807306">
    <property type="component" value="Unassembled WGS sequence"/>
</dbReference>
<name>A0A9P6JWI7_9AGAR</name>
<protein>
    <submittedName>
        <fullName evidence="2">Alpha beta-hydrolase</fullName>
    </submittedName>
</protein>
<dbReference type="PANTHER" id="PTHR43194:SF4">
    <property type="entry name" value="AB HYDROLASE-1 DOMAIN-CONTAINING PROTEIN"/>
    <property type="match status" value="1"/>
</dbReference>
<evidence type="ECO:0000259" key="1">
    <source>
        <dbReference type="Pfam" id="PF12697"/>
    </source>
</evidence>
<reference evidence="2" key="1">
    <citation type="submission" date="2020-11" db="EMBL/GenBank/DDBJ databases">
        <authorList>
            <consortium name="DOE Joint Genome Institute"/>
            <person name="Ahrendt S."/>
            <person name="Riley R."/>
            <person name="Andreopoulos W."/>
            <person name="Labutti K."/>
            <person name="Pangilinan J."/>
            <person name="Ruiz-Duenas F.J."/>
            <person name="Barrasa J.M."/>
            <person name="Sanchez-Garcia M."/>
            <person name="Camarero S."/>
            <person name="Miyauchi S."/>
            <person name="Serrano A."/>
            <person name="Linde D."/>
            <person name="Babiker R."/>
            <person name="Drula E."/>
            <person name="Ayuso-Fernandez I."/>
            <person name="Pacheco R."/>
            <person name="Padilla G."/>
            <person name="Ferreira P."/>
            <person name="Barriuso J."/>
            <person name="Kellner H."/>
            <person name="Castanera R."/>
            <person name="Alfaro M."/>
            <person name="Ramirez L."/>
            <person name="Pisabarro A.G."/>
            <person name="Kuo A."/>
            <person name="Tritt A."/>
            <person name="Lipzen A."/>
            <person name="He G."/>
            <person name="Yan M."/>
            <person name="Ng V."/>
            <person name="Cullen D."/>
            <person name="Martin F."/>
            <person name="Rosso M.-N."/>
            <person name="Henrissat B."/>
            <person name="Hibbett D."/>
            <person name="Martinez A.T."/>
            <person name="Grigoriev I.V."/>
        </authorList>
    </citation>
    <scope>NUCLEOTIDE SEQUENCE</scope>
    <source>
        <strain evidence="2">CBS 506.95</strain>
    </source>
</reference>
<comment type="caution">
    <text evidence="2">The sequence shown here is derived from an EMBL/GenBank/DDBJ whole genome shotgun (WGS) entry which is preliminary data.</text>
</comment>
<dbReference type="InterPro" id="IPR000073">
    <property type="entry name" value="AB_hydrolase_1"/>
</dbReference>
<feature type="domain" description="AB hydrolase-1" evidence="1">
    <location>
        <begin position="87"/>
        <end position="369"/>
    </location>
</feature>
<dbReference type="EMBL" id="MU157825">
    <property type="protein sequence ID" value="KAF9535188.1"/>
    <property type="molecule type" value="Genomic_DNA"/>
</dbReference>
<dbReference type="InterPro" id="IPR029058">
    <property type="entry name" value="AB_hydrolase_fold"/>
</dbReference>
<evidence type="ECO:0000313" key="2">
    <source>
        <dbReference type="EMBL" id="KAF9535188.1"/>
    </source>
</evidence>
<gene>
    <name evidence="2" type="ORF">CPB83DRAFT_803718</name>
</gene>
<dbReference type="CDD" id="cd12809">
    <property type="entry name" value="Esterase_713_like-2"/>
    <property type="match status" value="1"/>
</dbReference>
<dbReference type="Pfam" id="PF12697">
    <property type="entry name" value="Abhydrolase_6"/>
    <property type="match status" value="1"/>
</dbReference>
<sequence>MAFTPTIAAGSLLFAVIALFLFQPDLNDILGLLERRSGVTTGFTLHNRTSFCMGGEYASNQPGIEVMSGQMYVERLTPEVVHQKLPILMIHGFGMTGNNFLTTPDGRPGWADYFMAQGYEVYLVDQPSRGRSAWQNDLDGKQVILDTLYVEQRFTATQQYGLWPQATLLTQWPGNGSRGDPTFDNFYASMVPSLSSQVETSFKFRAAGALLLDRIGVRDPCILLTHSQSGQFGWILADARPKLVKSIIAIEPIGPPFISAIFPPFYAARPYGLTEIPVSFSPPIIQPEDLEPQAVHSQPNFTCIQQLAPARQLVNLAKVPVLLITSESGYHAVYDGCSVEFLRSAGVSVEHIRLEQFGFHGNGHMMFMEKNSLDIARWVVKPWLQKLR</sequence>
<dbReference type="AlphaFoldDB" id="A0A9P6JWI7"/>
<dbReference type="Gene3D" id="3.40.50.1820">
    <property type="entry name" value="alpha/beta hydrolase"/>
    <property type="match status" value="1"/>
</dbReference>